<dbReference type="InterPro" id="IPR009721">
    <property type="entry name" value="O-acyltransferase_WSD1_C"/>
</dbReference>
<feature type="domain" description="O-acyltransferase WSD1-like N-terminal" evidence="1">
    <location>
        <begin position="45"/>
        <end position="246"/>
    </location>
</feature>
<dbReference type="AlphaFoldDB" id="A0A3G8JU82"/>
<accession>A0A3G8JU82</accession>
<protein>
    <submittedName>
        <fullName evidence="3">Uncharacterized protein</fullName>
    </submittedName>
</protein>
<gene>
    <name evidence="3" type="ORF">D7316_05342</name>
</gene>
<proteinExistence type="predicted"/>
<evidence type="ECO:0000313" key="3">
    <source>
        <dbReference type="EMBL" id="AZG48721.1"/>
    </source>
</evidence>
<dbReference type="EMBL" id="CP033972">
    <property type="protein sequence ID" value="AZG48721.1"/>
    <property type="molecule type" value="Genomic_DNA"/>
</dbReference>
<dbReference type="InterPro" id="IPR004255">
    <property type="entry name" value="O-acyltransferase_WSD1_N"/>
</dbReference>
<dbReference type="Proteomes" id="UP000271469">
    <property type="component" value="Chromosome"/>
</dbReference>
<evidence type="ECO:0000313" key="4">
    <source>
        <dbReference type="Proteomes" id="UP000271469"/>
    </source>
</evidence>
<dbReference type="GO" id="GO:0004144">
    <property type="term" value="F:diacylglycerol O-acyltransferase activity"/>
    <property type="evidence" value="ECO:0007669"/>
    <property type="project" value="InterPro"/>
</dbReference>
<dbReference type="Pfam" id="PF03007">
    <property type="entry name" value="WS_DGAT_cat"/>
    <property type="match status" value="1"/>
</dbReference>
<evidence type="ECO:0000259" key="2">
    <source>
        <dbReference type="Pfam" id="PF06974"/>
    </source>
</evidence>
<feature type="domain" description="O-acyltransferase WSD1 C-terminal" evidence="2">
    <location>
        <begin position="307"/>
        <end position="444"/>
    </location>
</feature>
<organism evidence="3 4">
    <name type="scientific">Gordonia insulae</name>
    <dbReference type="NCBI Taxonomy" id="2420509"/>
    <lineage>
        <taxon>Bacteria</taxon>
        <taxon>Bacillati</taxon>
        <taxon>Actinomycetota</taxon>
        <taxon>Actinomycetes</taxon>
        <taxon>Mycobacteriales</taxon>
        <taxon>Gordoniaceae</taxon>
        <taxon>Gordonia</taxon>
    </lineage>
</organism>
<keyword evidence="4" id="KW-1185">Reference proteome</keyword>
<dbReference type="GO" id="GO:0045017">
    <property type="term" value="P:glycerolipid biosynthetic process"/>
    <property type="evidence" value="ECO:0007669"/>
    <property type="project" value="InterPro"/>
</dbReference>
<sequence>MSRRWSTWSGNDHDLVTRLEAADATSYWLSDAIPNDEFLLYCFAAGENSIDELADEVRRRAGAVADLGLRVLDVPGALDWPRWVSRTVVETDVVVHQAETWEGCLGLVASLMGDQLVASRAPWRVHLVGPVADTPRGPGIVVVLQMVHALGDGRRGSAIARQLFGAADSPAIHGDRMPVEIVGPVAAAWGLVTLPVRIGRMWWLGARAFRAVRDRDATSGALPTSGAGFPPTVLNRPPGAQRCLRVIVVDRSALPAGYTVTVGALTAISVALGAYLGEGARPLGIELTVGRDRPSRARNNFRNAGIDLHLEINDLGERASAIAGEIAGARAADADPAAIAERHASAAAPPMLTRWGTRLFDPNRTPDRMTGVSVVSSVYRGPADLTFGTGPVLFTAGFPALSPAQGLTHGVHGIGGTVAISVTTSHLVMPDPDRYLGLLDDALGRVRGIGRCQDSPGSAAPPDRG</sequence>
<dbReference type="KEGG" id="gom:D7316_05342"/>
<evidence type="ECO:0000259" key="1">
    <source>
        <dbReference type="Pfam" id="PF03007"/>
    </source>
</evidence>
<name>A0A3G8JU82_9ACTN</name>
<dbReference type="Pfam" id="PF06974">
    <property type="entry name" value="WS_DGAT_C"/>
    <property type="match status" value="1"/>
</dbReference>
<reference evidence="3 4" key="1">
    <citation type="submission" date="2018-11" db="EMBL/GenBank/DDBJ databases">
        <title>Gordonia insulae sp. nov., isolated from an island soil.</title>
        <authorList>
            <person name="Kim Y.S."/>
            <person name="Kim S.B."/>
        </authorList>
    </citation>
    <scope>NUCLEOTIDE SEQUENCE [LARGE SCALE GENOMIC DNA]</scope>
    <source>
        <strain evidence="3 4">MMS17-SY073</strain>
    </source>
</reference>